<dbReference type="CDD" id="cd07034">
    <property type="entry name" value="TPP_PYR_PFOR_IOR-alpha_like"/>
    <property type="match status" value="1"/>
</dbReference>
<dbReference type="GO" id="GO:0016903">
    <property type="term" value="F:oxidoreductase activity, acting on the aldehyde or oxo group of donors"/>
    <property type="evidence" value="ECO:0007669"/>
    <property type="project" value="InterPro"/>
</dbReference>
<evidence type="ECO:0000259" key="3">
    <source>
        <dbReference type="Pfam" id="PF01855"/>
    </source>
</evidence>
<dbReference type="AlphaFoldDB" id="A0A1H0Q7X3"/>
<dbReference type="FunFam" id="3.40.50.970:FF:000022">
    <property type="entry name" value="2-oxoglutarate ferredoxin oxidoreductase alpha subunit"/>
    <property type="match status" value="1"/>
</dbReference>
<evidence type="ECO:0000313" key="4">
    <source>
        <dbReference type="EMBL" id="SDP13463.1"/>
    </source>
</evidence>
<evidence type="ECO:0000259" key="2">
    <source>
        <dbReference type="Pfam" id="PF01558"/>
    </source>
</evidence>
<dbReference type="InterPro" id="IPR002880">
    <property type="entry name" value="Pyrv_Fd/Flavodoxin_OxRdtase_N"/>
</dbReference>
<dbReference type="InterPro" id="IPR050722">
    <property type="entry name" value="Pyruvate:ferred/Flavod_OxRd"/>
</dbReference>
<name>A0A1H0Q7X3_9BACT</name>
<protein>
    <submittedName>
        <fullName evidence="4">2-oxoglutarate ferredoxin oxidoreductase subunit alpha</fullName>
    </submittedName>
</protein>
<dbReference type="GO" id="GO:0006979">
    <property type="term" value="P:response to oxidative stress"/>
    <property type="evidence" value="ECO:0007669"/>
    <property type="project" value="TreeGrafter"/>
</dbReference>
<proteinExistence type="predicted"/>
<dbReference type="OrthoDB" id="9794954at2"/>
<accession>A0A1H0Q7X3</accession>
<dbReference type="STRING" id="91360.SAMN05660330_01891"/>
<dbReference type="InterPro" id="IPR002869">
    <property type="entry name" value="Pyrv_flavodox_OxRed_cen"/>
</dbReference>
<dbReference type="Gene3D" id="3.40.50.970">
    <property type="match status" value="1"/>
</dbReference>
<keyword evidence="5" id="KW-1185">Reference proteome</keyword>
<dbReference type="Proteomes" id="UP000199073">
    <property type="component" value="Unassembled WGS sequence"/>
</dbReference>
<dbReference type="InterPro" id="IPR009014">
    <property type="entry name" value="Transketo_C/PFOR_II"/>
</dbReference>
<dbReference type="Pfam" id="PF01558">
    <property type="entry name" value="POR"/>
    <property type="match status" value="1"/>
</dbReference>
<dbReference type="PANTHER" id="PTHR32154:SF29">
    <property type="entry name" value="BLR6743 PROTEIN"/>
    <property type="match status" value="1"/>
</dbReference>
<dbReference type="SUPFAM" id="SSF52518">
    <property type="entry name" value="Thiamin diphosphate-binding fold (THDP-binding)"/>
    <property type="match status" value="1"/>
</dbReference>
<dbReference type="Pfam" id="PF01855">
    <property type="entry name" value="POR_N"/>
    <property type="match status" value="1"/>
</dbReference>
<dbReference type="NCBIfam" id="TIGR03710">
    <property type="entry name" value="OAFO_sf"/>
    <property type="match status" value="1"/>
</dbReference>
<dbReference type="InterPro" id="IPR022367">
    <property type="entry name" value="2-oxoacid/accept_OxRdtase_asu"/>
</dbReference>
<feature type="domain" description="Pyruvate flavodoxin/ferredoxin oxidoreductase pyrimidine binding" evidence="3">
    <location>
        <begin position="220"/>
        <end position="383"/>
    </location>
</feature>
<evidence type="ECO:0000313" key="5">
    <source>
        <dbReference type="Proteomes" id="UP000199073"/>
    </source>
</evidence>
<dbReference type="RefSeq" id="WP_092222147.1">
    <property type="nucleotide sequence ID" value="NZ_FNJI01000011.1"/>
</dbReference>
<reference evidence="4 5" key="1">
    <citation type="submission" date="2016-10" db="EMBL/GenBank/DDBJ databases">
        <authorList>
            <person name="de Groot N.N."/>
        </authorList>
    </citation>
    <scope>NUCLEOTIDE SEQUENCE [LARGE SCALE GENOMIC DNA]</scope>
    <source>
        <strain evidence="4 5">DSM 12130</strain>
    </source>
</reference>
<dbReference type="PANTHER" id="PTHR32154">
    <property type="entry name" value="PYRUVATE-FLAVODOXIN OXIDOREDUCTASE-RELATED"/>
    <property type="match status" value="1"/>
</dbReference>
<feature type="domain" description="Pyruvate/ketoisovalerate oxidoreductase catalytic" evidence="2">
    <location>
        <begin position="19"/>
        <end position="184"/>
    </location>
</feature>
<dbReference type="SUPFAM" id="SSF53323">
    <property type="entry name" value="Pyruvate-ferredoxin oxidoreductase, PFOR, domain III"/>
    <property type="match status" value="1"/>
</dbReference>
<keyword evidence="1" id="KW-0560">Oxidoreductase</keyword>
<dbReference type="Gene3D" id="3.40.920.10">
    <property type="entry name" value="Pyruvate-ferredoxin oxidoreductase, PFOR, domain III"/>
    <property type="match status" value="1"/>
</dbReference>
<dbReference type="EMBL" id="FNJI01000011">
    <property type="protein sequence ID" value="SDP13463.1"/>
    <property type="molecule type" value="Genomic_DNA"/>
</dbReference>
<organism evidence="4 5">
    <name type="scientific">Desulforhopalus singaporensis</name>
    <dbReference type="NCBI Taxonomy" id="91360"/>
    <lineage>
        <taxon>Bacteria</taxon>
        <taxon>Pseudomonadati</taxon>
        <taxon>Thermodesulfobacteriota</taxon>
        <taxon>Desulfobulbia</taxon>
        <taxon>Desulfobulbales</taxon>
        <taxon>Desulfocapsaceae</taxon>
        <taxon>Desulforhopalus</taxon>
    </lineage>
</organism>
<dbReference type="InterPro" id="IPR029061">
    <property type="entry name" value="THDP-binding"/>
</dbReference>
<evidence type="ECO:0000256" key="1">
    <source>
        <dbReference type="ARBA" id="ARBA00023002"/>
    </source>
</evidence>
<dbReference type="Gene3D" id="3.40.50.920">
    <property type="match status" value="1"/>
</dbReference>
<dbReference type="SUPFAM" id="SSF52922">
    <property type="entry name" value="TK C-terminal domain-like"/>
    <property type="match status" value="1"/>
</dbReference>
<gene>
    <name evidence="4" type="ORF">SAMN05660330_01891</name>
</gene>
<sequence length="611" mass="67594">MNRIESVNDFVIRFANVNGSGSASANNLFARAVFRAGVPVSPKNIFPSNIQGLPTWYEVRVSGDGFLGRRGGIDMTVAINGQTMQKDYHDLLPGGYYLYDSSKQLPEDFQRDDVIVIGIPLTRLCSEEFSNPKLRQLLKNIIYVGALAFLLDIELALFTDSVTRQFKKKPKLAEPNIRALEIGFNYASEHYQDTCGLTITKTDKLGDDILMDGNSAFALGAIYGGATVAGWYPITPSTSVIEAFDRYSKTFRIEKDTGRSKVAILQAEDELAAIGIAIGAAWNGSRSFTPTSGPGISLMNEFLGLAYFAEIPVVVVDIQRAGPSTGMPTRTQQADLLSCAYASHGDTKNVLLFPCDPRECFELGAAAFDLAERLQTPIIVMSDLDLGMNDHVCGPLSWDDSRKYDRGKVLSYEDLETRHEKWGRYLDVDGDGICFRTYPGTHPTKGAYFTRGTSHTEYSAYTEESSVYKAGMERLLVKWDTAKTLVPSPRTKIRDPKKNIALVFYGTTTHAAYEAMARLEKRGTVTNSMRIRAFPFQDEVINFIDQHQQVFVIEQNRDAQLRTLLIAENSISPTKLQSVLNFDGLPITADFITEKISALLEAGSTAGKKQP</sequence>
<dbReference type="InterPro" id="IPR019752">
    <property type="entry name" value="Pyrv/ketoisovalerate_OxRed_cat"/>
</dbReference>